<evidence type="ECO:0000313" key="1">
    <source>
        <dbReference type="EMBL" id="SVB17366.1"/>
    </source>
</evidence>
<gene>
    <name evidence="1" type="ORF">METZ01_LOCUS170220</name>
</gene>
<organism evidence="1">
    <name type="scientific">marine metagenome</name>
    <dbReference type="NCBI Taxonomy" id="408172"/>
    <lineage>
        <taxon>unclassified sequences</taxon>
        <taxon>metagenomes</taxon>
        <taxon>ecological metagenomes</taxon>
    </lineage>
</organism>
<dbReference type="EMBL" id="UINC01031393">
    <property type="protein sequence ID" value="SVB17366.1"/>
    <property type="molecule type" value="Genomic_DNA"/>
</dbReference>
<dbReference type="AlphaFoldDB" id="A0A382BU77"/>
<accession>A0A382BU77</accession>
<sequence length="54" mass="5950">MIKSAPWVLLLSGLAAQGDFNLENLNPNSVTFGEFIGPDDYIGDICIVFFGHEY</sequence>
<name>A0A382BU77_9ZZZZ</name>
<proteinExistence type="predicted"/>
<reference evidence="1" key="1">
    <citation type="submission" date="2018-05" db="EMBL/GenBank/DDBJ databases">
        <authorList>
            <person name="Lanie J.A."/>
            <person name="Ng W.-L."/>
            <person name="Kazmierczak K.M."/>
            <person name="Andrzejewski T.M."/>
            <person name="Davidsen T.M."/>
            <person name="Wayne K.J."/>
            <person name="Tettelin H."/>
            <person name="Glass J.I."/>
            <person name="Rusch D."/>
            <person name="Podicherti R."/>
            <person name="Tsui H.-C.T."/>
            <person name="Winkler M.E."/>
        </authorList>
    </citation>
    <scope>NUCLEOTIDE SEQUENCE</scope>
</reference>
<protein>
    <submittedName>
        <fullName evidence="1">Uncharacterized protein</fullName>
    </submittedName>
</protein>